<dbReference type="CDD" id="cd02851">
    <property type="entry name" value="E_set_GO_C"/>
    <property type="match status" value="1"/>
</dbReference>
<dbReference type="InterPro" id="IPR037293">
    <property type="entry name" value="Gal_Oxidase_central_sf"/>
</dbReference>
<dbReference type="PANTHER" id="PTHR32208:SF21">
    <property type="entry name" value="LOW QUALITY PROTEIN: ALDEHYDE OXIDASE GLOX-LIKE"/>
    <property type="match status" value="1"/>
</dbReference>
<dbReference type="InterPro" id="IPR015202">
    <property type="entry name" value="GO-like_E_set"/>
</dbReference>
<dbReference type="RefSeq" id="WP_145341939.1">
    <property type="nucleotide sequence ID" value="NZ_SMLY01000075.1"/>
</dbReference>
<feature type="compositionally biased region" description="Acidic residues" evidence="1">
    <location>
        <begin position="652"/>
        <end position="665"/>
    </location>
</feature>
<dbReference type="InterPro" id="IPR011043">
    <property type="entry name" value="Gal_Oxase/kelch_b-propeller"/>
</dbReference>
<dbReference type="Proteomes" id="UP000320593">
    <property type="component" value="Unassembled WGS sequence"/>
</dbReference>
<evidence type="ECO:0000256" key="1">
    <source>
        <dbReference type="SAM" id="MobiDB-lite"/>
    </source>
</evidence>
<dbReference type="SUPFAM" id="SSF81296">
    <property type="entry name" value="E set domains"/>
    <property type="match status" value="1"/>
</dbReference>
<dbReference type="PANTHER" id="PTHR32208">
    <property type="entry name" value="SECRETED PROTEIN-RELATED"/>
    <property type="match status" value="1"/>
</dbReference>
<gene>
    <name evidence="3" type="ORF">JM93_01563</name>
</gene>
<accession>A0A562T9A7</accession>
<feature type="region of interest" description="Disordered" evidence="1">
    <location>
        <begin position="636"/>
        <end position="692"/>
    </location>
</feature>
<dbReference type="Gene3D" id="2.130.10.80">
    <property type="entry name" value="Galactose oxidase/kelch, beta-propeller"/>
    <property type="match status" value="1"/>
</dbReference>
<proteinExistence type="predicted"/>
<dbReference type="EMBL" id="VLLF01000003">
    <property type="protein sequence ID" value="TWI89360.1"/>
    <property type="molecule type" value="Genomic_DNA"/>
</dbReference>
<dbReference type="InterPro" id="IPR013783">
    <property type="entry name" value="Ig-like_fold"/>
</dbReference>
<organism evidence="3 4">
    <name type="scientific">Roseibium hamelinense</name>
    <dbReference type="NCBI Taxonomy" id="150831"/>
    <lineage>
        <taxon>Bacteria</taxon>
        <taxon>Pseudomonadati</taxon>
        <taxon>Pseudomonadota</taxon>
        <taxon>Alphaproteobacteria</taxon>
        <taxon>Hyphomicrobiales</taxon>
        <taxon>Stappiaceae</taxon>
        <taxon>Roseibium</taxon>
    </lineage>
</organism>
<protein>
    <submittedName>
        <fullName evidence="3">Uncharacterized protein DUF1929</fullName>
    </submittedName>
</protein>
<dbReference type="OrthoDB" id="7821947at2"/>
<comment type="caution">
    <text evidence="3">The sequence shown here is derived from an EMBL/GenBank/DDBJ whole genome shotgun (WGS) entry which is preliminary data.</text>
</comment>
<evidence type="ECO:0000259" key="2">
    <source>
        <dbReference type="Pfam" id="PF09118"/>
    </source>
</evidence>
<evidence type="ECO:0000313" key="3">
    <source>
        <dbReference type="EMBL" id="TWI89360.1"/>
    </source>
</evidence>
<sequence>MATTFTGEWGDLQAWPIIGIHSVVMDDGRVLTFGTDETGMQGGQFIYDIYDPVTGTHETLNNTTGTDIFCSAAMIIPGTDYVLIAGGDNRPNGGTNRGVSDVNILNMKTGELSPAPEGEMVNARWYPTMVSLDDGRMLMLGGSDENGRHQATPEVYTPDEGWTELSGATDPNLGRSSHYPRAFLDTDGNIVYFAIGKGGNGKIEVMSMNPDANGGTGSVTEIGVLPFNAGWDNPAVQFAPGKILIQDTGTGLWVMDISGDDASFEHVGNLVGERNWSNMTTLPDGTVLINGGSARGNTEAAAEHTAVIWNPEDNTLTTLVDEDSSRLYHSTAVLLNDGTILSAGGGAAGMAEIDYLDAQIYKPGYLFDENGALSERPEILKAPDEVHAGNAYAVQVDDASDVARVTLVKNGASTHAFNMGTGFVEADFGTVGGSNTLVVYAPSTAEGLSSGSWMMFIWDADGVPSIAANINVMPSNIPLVEDPANLLVNGSFEITDPVDGQTSLASMDGWTSSNGLFEVHGDKNIDANATHGQTALGLDGSSGTVSQDVPTVRGQTYDLSFTYDTENMAPGNFWNIGLKVMWNGEVVDIIKPNGTDAMIYEFKVVGTGGQDTLSLEATEGTNALLGGLVDNVVLKSDGTDPIDLPDPVDPVDPADPDPTDPDPTDPVDPAPTDPDPTDPDPTDPDTGNENLVYDDAGQTQYLLDGEGVKSFVVDGTSKDYGWGPTEDGAGVVIWDKDGFDILYDFKDIQFNDRTVELINEDGLYQDIKEVSQFLTGTTDNDRFQIDANMNEYGFGPTEDGAGTVVWQGDTFDILYGFEEILFNDGSVPINGTDGVTNDIASVTQYLTGTDGVDTFAIDGTSTDYGWGPTEDGEGVVVWGNDGHDILYDYEQIAFNDQTVSLDAVV</sequence>
<dbReference type="Pfam" id="PF09118">
    <property type="entry name" value="GO-like_E_set"/>
    <property type="match status" value="1"/>
</dbReference>
<dbReference type="AlphaFoldDB" id="A0A562T9A7"/>
<dbReference type="InterPro" id="IPR014756">
    <property type="entry name" value="Ig_E-set"/>
</dbReference>
<evidence type="ECO:0000313" key="4">
    <source>
        <dbReference type="Proteomes" id="UP000320593"/>
    </source>
</evidence>
<dbReference type="Gene3D" id="2.60.120.260">
    <property type="entry name" value="Galactose-binding domain-like"/>
    <property type="match status" value="1"/>
</dbReference>
<reference evidence="3 4" key="1">
    <citation type="submission" date="2019-07" db="EMBL/GenBank/DDBJ databases">
        <title>Genomic Encyclopedia of Archaeal and Bacterial Type Strains, Phase II (KMG-II): from individual species to whole genera.</title>
        <authorList>
            <person name="Goeker M."/>
        </authorList>
    </citation>
    <scope>NUCLEOTIDE SEQUENCE [LARGE SCALE GENOMIC DNA]</scope>
    <source>
        <strain evidence="3 4">ATCC BAA-252</strain>
    </source>
</reference>
<dbReference type="SUPFAM" id="SSF50965">
    <property type="entry name" value="Galactose oxidase, central domain"/>
    <property type="match status" value="1"/>
</dbReference>
<name>A0A562T9A7_9HYPH</name>
<dbReference type="Gene3D" id="2.60.40.10">
    <property type="entry name" value="Immunoglobulins"/>
    <property type="match status" value="1"/>
</dbReference>
<keyword evidence="4" id="KW-1185">Reference proteome</keyword>
<feature type="domain" description="Galactose oxidase-like Early set" evidence="2">
    <location>
        <begin position="376"/>
        <end position="472"/>
    </location>
</feature>